<reference evidence="1 2" key="1">
    <citation type="journal article" date="2019" name="Int. J. Syst. Evol. Microbiol.">
        <title>The Global Catalogue of Microorganisms (GCM) 10K type strain sequencing project: providing services to taxonomists for standard genome sequencing and annotation.</title>
        <authorList>
            <consortium name="The Broad Institute Genomics Platform"/>
            <consortium name="The Broad Institute Genome Sequencing Center for Infectious Disease"/>
            <person name="Wu L."/>
            <person name="Ma J."/>
        </authorList>
    </citation>
    <scope>NUCLEOTIDE SEQUENCE [LARGE SCALE GENOMIC DNA]</scope>
    <source>
        <strain evidence="1 2">CGMCC 1.15824</strain>
    </source>
</reference>
<evidence type="ECO:0000313" key="1">
    <source>
        <dbReference type="EMBL" id="MFC4989257.1"/>
    </source>
</evidence>
<accession>A0ABD5QJQ6</accession>
<keyword evidence="2" id="KW-1185">Reference proteome</keyword>
<dbReference type="Proteomes" id="UP001595925">
    <property type="component" value="Unassembled WGS sequence"/>
</dbReference>
<comment type="caution">
    <text evidence="1">The sequence shown here is derived from an EMBL/GenBank/DDBJ whole genome shotgun (WGS) entry which is preliminary data.</text>
</comment>
<sequence>MQETLEGEGGVARIEQVSDDLQATVQQFESHEEALRERFQAPLE</sequence>
<evidence type="ECO:0008006" key="3">
    <source>
        <dbReference type="Google" id="ProtNLM"/>
    </source>
</evidence>
<dbReference type="RefSeq" id="WP_263623776.1">
    <property type="nucleotide sequence ID" value="NZ_JAIVEF010000030.1"/>
</dbReference>
<name>A0ABD5QJQ6_9EURY</name>
<dbReference type="AlphaFoldDB" id="A0ABD5QJQ6"/>
<gene>
    <name evidence="1" type="ORF">ACFPFO_16125</name>
</gene>
<protein>
    <recommendedName>
        <fullName evidence="3">Methyl-accepting chemotaxis protein</fullName>
    </recommendedName>
</protein>
<evidence type="ECO:0000313" key="2">
    <source>
        <dbReference type="Proteomes" id="UP001595925"/>
    </source>
</evidence>
<organism evidence="1 2">
    <name type="scientific">Saliphagus infecundisoli</name>
    <dbReference type="NCBI Taxonomy" id="1849069"/>
    <lineage>
        <taxon>Archaea</taxon>
        <taxon>Methanobacteriati</taxon>
        <taxon>Methanobacteriota</taxon>
        <taxon>Stenosarchaea group</taxon>
        <taxon>Halobacteria</taxon>
        <taxon>Halobacteriales</taxon>
        <taxon>Natrialbaceae</taxon>
        <taxon>Saliphagus</taxon>
    </lineage>
</organism>
<dbReference type="EMBL" id="JBHSJG010000044">
    <property type="protein sequence ID" value="MFC4989257.1"/>
    <property type="molecule type" value="Genomic_DNA"/>
</dbReference>
<proteinExistence type="predicted"/>